<keyword evidence="2" id="KW-0812">Transmembrane</keyword>
<dbReference type="CDD" id="cd06257">
    <property type="entry name" value="DnaJ"/>
    <property type="match status" value="1"/>
</dbReference>
<dbReference type="AlphaFoldDB" id="A0A8H6C994"/>
<dbReference type="RefSeq" id="XP_037148763.1">
    <property type="nucleotide sequence ID" value="XM_037296065.1"/>
</dbReference>
<evidence type="ECO:0000313" key="5">
    <source>
        <dbReference type="Proteomes" id="UP000593566"/>
    </source>
</evidence>
<name>A0A8H6C994_9LECA</name>
<dbReference type="PROSITE" id="PS50076">
    <property type="entry name" value="DNAJ_2"/>
    <property type="match status" value="1"/>
</dbReference>
<dbReference type="GeneID" id="59333559"/>
<sequence>MTSDRALGLDLSQRPRYSHPRKLAFRCFATVRSDIHHTGSPQDPFWPDLPLPNAVPTPYQIFRLKKDSPYSKRRFYELVKVYHPDKNDHESGSSDTSDLPGSIRMERYRLVVTAHEILSDPVKRSAYDKFGAGWNGQPDHGAPKYHWGQNNDKRWSGFDTNDSPFRNATWEDWEKWYQRDKAKQEPVYFSNGGFLMLVLAAVFLGGFGQSIRVGENMFQRQVEKVHDDASKAIRQRRTESQGFGNRDERLQSFLRTRDPHGYGVTDPLEESYRKLLQQPEICMSDVINQRGHDHGQESKS</sequence>
<evidence type="ECO:0000256" key="2">
    <source>
        <dbReference type="SAM" id="Phobius"/>
    </source>
</evidence>
<keyword evidence="1" id="KW-0143">Chaperone</keyword>
<proteinExistence type="predicted"/>
<dbReference type="InterPro" id="IPR051938">
    <property type="entry name" value="Apopto_cytoskel_mod"/>
</dbReference>
<dbReference type="PANTHER" id="PTHR44145">
    <property type="entry name" value="DNAJ HOMOLOG SUBFAMILY A MEMBER 3, MITOCHONDRIAL"/>
    <property type="match status" value="1"/>
</dbReference>
<keyword evidence="2" id="KW-0472">Membrane</keyword>
<dbReference type="InterPro" id="IPR018253">
    <property type="entry name" value="DnaJ_domain_CS"/>
</dbReference>
<comment type="caution">
    <text evidence="4">The sequence shown here is derived from an EMBL/GenBank/DDBJ whole genome shotgun (WGS) entry which is preliminary data.</text>
</comment>
<organism evidence="4 5">
    <name type="scientific">Letharia lupina</name>
    <dbReference type="NCBI Taxonomy" id="560253"/>
    <lineage>
        <taxon>Eukaryota</taxon>
        <taxon>Fungi</taxon>
        <taxon>Dikarya</taxon>
        <taxon>Ascomycota</taxon>
        <taxon>Pezizomycotina</taxon>
        <taxon>Lecanoromycetes</taxon>
        <taxon>OSLEUM clade</taxon>
        <taxon>Lecanoromycetidae</taxon>
        <taxon>Lecanorales</taxon>
        <taxon>Lecanorineae</taxon>
        <taxon>Parmeliaceae</taxon>
        <taxon>Letharia</taxon>
    </lineage>
</organism>
<dbReference type="PROSITE" id="PS00636">
    <property type="entry name" value="DNAJ_1"/>
    <property type="match status" value="1"/>
</dbReference>
<dbReference type="SUPFAM" id="SSF46565">
    <property type="entry name" value="Chaperone J-domain"/>
    <property type="match status" value="1"/>
</dbReference>
<dbReference type="InterPro" id="IPR036869">
    <property type="entry name" value="J_dom_sf"/>
</dbReference>
<gene>
    <name evidence="4" type="ORF">HO133_005153</name>
</gene>
<dbReference type="EMBL" id="JACCJB010000020">
    <property type="protein sequence ID" value="KAF6219328.1"/>
    <property type="molecule type" value="Genomic_DNA"/>
</dbReference>
<dbReference type="PANTHER" id="PTHR44145:SF3">
    <property type="entry name" value="DNAJ HOMOLOG SUBFAMILY A MEMBER 3, MITOCHONDRIAL"/>
    <property type="match status" value="1"/>
</dbReference>
<keyword evidence="2" id="KW-1133">Transmembrane helix</keyword>
<dbReference type="Gene3D" id="1.10.287.110">
    <property type="entry name" value="DnaJ domain"/>
    <property type="match status" value="1"/>
</dbReference>
<dbReference type="PRINTS" id="PR00625">
    <property type="entry name" value="JDOMAIN"/>
</dbReference>
<evidence type="ECO:0000313" key="4">
    <source>
        <dbReference type="EMBL" id="KAF6219328.1"/>
    </source>
</evidence>
<feature type="domain" description="J" evidence="3">
    <location>
        <begin position="44"/>
        <end position="131"/>
    </location>
</feature>
<protein>
    <recommendedName>
        <fullName evidence="3">J domain-containing protein</fullName>
    </recommendedName>
</protein>
<keyword evidence="5" id="KW-1185">Reference proteome</keyword>
<reference evidence="4 5" key="1">
    <citation type="journal article" date="2020" name="Genomics">
        <title>Complete, high-quality genomes from long-read metagenomic sequencing of two wolf lichen thalli reveals enigmatic genome architecture.</title>
        <authorList>
            <person name="McKenzie S.K."/>
            <person name="Walston R.F."/>
            <person name="Allen J.L."/>
        </authorList>
    </citation>
    <scope>NUCLEOTIDE SEQUENCE [LARGE SCALE GENOMIC DNA]</scope>
    <source>
        <strain evidence="4">WasteWater1</strain>
    </source>
</reference>
<dbReference type="InterPro" id="IPR001623">
    <property type="entry name" value="DnaJ_domain"/>
</dbReference>
<dbReference type="Pfam" id="PF00226">
    <property type="entry name" value="DnaJ"/>
    <property type="match status" value="1"/>
</dbReference>
<evidence type="ECO:0000259" key="3">
    <source>
        <dbReference type="PROSITE" id="PS50076"/>
    </source>
</evidence>
<accession>A0A8H6C994</accession>
<evidence type="ECO:0000256" key="1">
    <source>
        <dbReference type="ARBA" id="ARBA00023186"/>
    </source>
</evidence>
<dbReference type="Proteomes" id="UP000593566">
    <property type="component" value="Unassembled WGS sequence"/>
</dbReference>
<dbReference type="SMART" id="SM00271">
    <property type="entry name" value="DnaJ"/>
    <property type="match status" value="1"/>
</dbReference>
<feature type="transmembrane region" description="Helical" evidence="2">
    <location>
        <begin position="187"/>
        <end position="207"/>
    </location>
</feature>